<comment type="caution">
    <text evidence="1">The sequence shown here is derived from an EMBL/GenBank/DDBJ whole genome shotgun (WGS) entry which is preliminary data.</text>
</comment>
<evidence type="ECO:0000313" key="1">
    <source>
        <dbReference type="EMBL" id="KAB8039762.1"/>
    </source>
</evidence>
<name>A0A6N6VY19_9BACT</name>
<dbReference type="EMBL" id="WFLM01000002">
    <property type="protein sequence ID" value="KAB8039762.1"/>
    <property type="molecule type" value="Genomic_DNA"/>
</dbReference>
<organism evidence="1 2">
    <name type="scientific">Silvanigrella paludirubra</name>
    <dbReference type="NCBI Taxonomy" id="2499159"/>
    <lineage>
        <taxon>Bacteria</taxon>
        <taxon>Pseudomonadati</taxon>
        <taxon>Bdellovibrionota</taxon>
        <taxon>Oligoflexia</taxon>
        <taxon>Silvanigrellales</taxon>
        <taxon>Silvanigrellaceae</taxon>
        <taxon>Silvanigrella</taxon>
    </lineage>
</organism>
<gene>
    <name evidence="1" type="ORF">GCL60_05725</name>
</gene>
<proteinExistence type="predicted"/>
<evidence type="ECO:0000313" key="2">
    <source>
        <dbReference type="Proteomes" id="UP000437748"/>
    </source>
</evidence>
<protein>
    <submittedName>
        <fullName evidence="1">Uncharacterized protein</fullName>
    </submittedName>
</protein>
<dbReference type="PROSITE" id="PS51257">
    <property type="entry name" value="PROKAR_LIPOPROTEIN"/>
    <property type="match status" value="1"/>
</dbReference>
<sequence>MNNNYKLFILSNIFAISFFGCKNDNKKSKINNEGNSIQYLDLVMNKSTSQTRSSEITAIRNFSIDVFMSCGTLLNGNLTDKTLDNNKFTISTSDNTAKLPYEKDKSCEYKFEKFTIDNTEYVVFNNNTFLILKLHNNEIGLTKSHYKKDSQNILVSGSKLSGNNPVNLTISDTVINLINGQYIDSNGNILLNDDANISNELKLFDNALTINKLKSPDPIQIKAVKNSYSKSKDSKSTINIDSLTTYSIMRSNGNYNMPTNNCFIFSMNKALADMKWENIDSLYKYGTDSLSKVACSFLNLNIKNNWNDYADKINYIISANTADGYENSYRVVTIGKMKY</sequence>
<dbReference type="Proteomes" id="UP000437748">
    <property type="component" value="Unassembled WGS sequence"/>
</dbReference>
<accession>A0A6N6VY19</accession>
<dbReference type="AlphaFoldDB" id="A0A6N6VY19"/>
<reference evidence="1 2" key="1">
    <citation type="submission" date="2019-10" db="EMBL/GenBank/DDBJ databases">
        <title>New species of Slilvanegrellaceae.</title>
        <authorList>
            <person name="Pitt A."/>
            <person name="Hahn M.W."/>
        </authorList>
    </citation>
    <scope>NUCLEOTIDE SEQUENCE [LARGE SCALE GENOMIC DNA]</scope>
    <source>
        <strain evidence="1 2">SP-Ram-0.45-NSY-1</strain>
    </source>
</reference>
<keyword evidence="2" id="KW-1185">Reference proteome</keyword>
<dbReference type="RefSeq" id="WP_153419231.1">
    <property type="nucleotide sequence ID" value="NZ_WFLM01000002.1"/>
</dbReference>